<gene>
    <name evidence="1" type="ORF">ACFQZM_42305</name>
</gene>
<name>A0ABW2XYI8_9ACTN</name>
<evidence type="ECO:0000313" key="1">
    <source>
        <dbReference type="EMBL" id="MFD0691184.1"/>
    </source>
</evidence>
<sequence>MPVPRKQTERHRSMQRIRVFALGLAVAAPALAAVPFLTHGG</sequence>
<organism evidence="1 2">
    <name type="scientific">Actinomadura fibrosa</name>
    <dbReference type="NCBI Taxonomy" id="111802"/>
    <lineage>
        <taxon>Bacteria</taxon>
        <taxon>Bacillati</taxon>
        <taxon>Actinomycetota</taxon>
        <taxon>Actinomycetes</taxon>
        <taxon>Streptosporangiales</taxon>
        <taxon>Thermomonosporaceae</taxon>
        <taxon>Actinomadura</taxon>
    </lineage>
</organism>
<accession>A0ABW2XYI8</accession>
<comment type="caution">
    <text evidence="1">The sequence shown here is derived from an EMBL/GenBank/DDBJ whole genome shotgun (WGS) entry which is preliminary data.</text>
</comment>
<protein>
    <submittedName>
        <fullName evidence="1">Uncharacterized protein</fullName>
    </submittedName>
</protein>
<evidence type="ECO:0000313" key="2">
    <source>
        <dbReference type="Proteomes" id="UP001597063"/>
    </source>
</evidence>
<dbReference type="Proteomes" id="UP001597063">
    <property type="component" value="Unassembled WGS sequence"/>
</dbReference>
<keyword evidence="2" id="KW-1185">Reference proteome</keyword>
<proteinExistence type="predicted"/>
<dbReference type="RefSeq" id="WP_378325713.1">
    <property type="nucleotide sequence ID" value="NZ_JBHTGP010000027.1"/>
</dbReference>
<dbReference type="EMBL" id="JBHTGP010000027">
    <property type="protein sequence ID" value="MFD0691184.1"/>
    <property type="molecule type" value="Genomic_DNA"/>
</dbReference>
<reference evidence="2" key="1">
    <citation type="journal article" date="2019" name="Int. J. Syst. Evol. Microbiol.">
        <title>The Global Catalogue of Microorganisms (GCM) 10K type strain sequencing project: providing services to taxonomists for standard genome sequencing and annotation.</title>
        <authorList>
            <consortium name="The Broad Institute Genomics Platform"/>
            <consortium name="The Broad Institute Genome Sequencing Center for Infectious Disease"/>
            <person name="Wu L."/>
            <person name="Ma J."/>
        </authorList>
    </citation>
    <scope>NUCLEOTIDE SEQUENCE [LARGE SCALE GENOMIC DNA]</scope>
    <source>
        <strain evidence="2">JCM 9371</strain>
    </source>
</reference>